<evidence type="ECO:0000256" key="1">
    <source>
        <dbReference type="ARBA" id="ARBA00004496"/>
    </source>
</evidence>
<keyword evidence="5" id="KW-0186">Copper</keyword>
<proteinExistence type="predicted"/>
<accession>A0ABS5LEQ3</accession>
<dbReference type="NCBIfam" id="NF033795">
    <property type="entry name" value="chaper_CopZ_Bs"/>
    <property type="match status" value="1"/>
</dbReference>
<sequence>MLITTLTVKGMSCEHCVKAVEGSVGKLTGVSSVKVHLNEGKADVNYAPEKVSLEEIIETIDEQGYEAAE</sequence>
<dbReference type="PRINTS" id="PR00942">
    <property type="entry name" value="CUATPASEI"/>
</dbReference>
<organism evidence="8 9">
    <name type="scientific">Metabacillus flavus</name>
    <dbReference type="NCBI Taxonomy" id="2823519"/>
    <lineage>
        <taxon>Bacteria</taxon>
        <taxon>Bacillati</taxon>
        <taxon>Bacillota</taxon>
        <taxon>Bacilli</taxon>
        <taxon>Bacillales</taxon>
        <taxon>Bacillaceae</taxon>
        <taxon>Metabacillus</taxon>
    </lineage>
</organism>
<evidence type="ECO:0000313" key="9">
    <source>
        <dbReference type="Proteomes" id="UP000682403"/>
    </source>
</evidence>
<feature type="domain" description="HMA" evidence="7">
    <location>
        <begin position="2"/>
        <end position="68"/>
    </location>
</feature>
<dbReference type="Gene3D" id="3.30.70.100">
    <property type="match status" value="1"/>
</dbReference>
<reference evidence="8 9" key="1">
    <citation type="submission" date="2021-04" db="EMBL/GenBank/DDBJ databases">
        <title>Metabacillus sp. strain KIGAM252 whole genome sequence.</title>
        <authorList>
            <person name="Seo M.-J."/>
            <person name="Cho E.-S."/>
            <person name="Hwang C.Y."/>
            <person name="Yoon D.J."/>
        </authorList>
    </citation>
    <scope>NUCLEOTIDE SEQUENCE [LARGE SCALE GENOMIC DNA]</scope>
    <source>
        <strain evidence="8 9">KIGAM252</strain>
    </source>
</reference>
<dbReference type="EMBL" id="JAGVRK010000001">
    <property type="protein sequence ID" value="MBS2969191.1"/>
    <property type="molecule type" value="Genomic_DNA"/>
</dbReference>
<dbReference type="InterPro" id="IPR017969">
    <property type="entry name" value="Heavy-metal-associated_CS"/>
</dbReference>
<dbReference type="SUPFAM" id="SSF55008">
    <property type="entry name" value="HMA, heavy metal-associated domain"/>
    <property type="match status" value="1"/>
</dbReference>
<evidence type="ECO:0000256" key="5">
    <source>
        <dbReference type="ARBA" id="ARBA00023008"/>
    </source>
</evidence>
<keyword evidence="3" id="KW-0963">Cytoplasm</keyword>
<comment type="caution">
    <text evidence="8">The sequence shown here is derived from an EMBL/GenBank/DDBJ whole genome shotgun (WGS) entry which is preliminary data.</text>
</comment>
<keyword evidence="6" id="KW-0143">Chaperone</keyword>
<keyword evidence="9" id="KW-1185">Reference proteome</keyword>
<comment type="subcellular location">
    <subcellularLocation>
        <location evidence="1">Cytoplasm</location>
    </subcellularLocation>
</comment>
<name>A0ABS5LEQ3_9BACI</name>
<dbReference type="InterPro" id="IPR006122">
    <property type="entry name" value="HMA_Cu_ion-bd"/>
</dbReference>
<dbReference type="Proteomes" id="UP000682403">
    <property type="component" value="Unassembled WGS sequence"/>
</dbReference>
<keyword evidence="4" id="KW-0479">Metal-binding</keyword>
<dbReference type="PANTHER" id="PTHR46594">
    <property type="entry name" value="P-TYPE CATION-TRANSPORTING ATPASE"/>
    <property type="match status" value="1"/>
</dbReference>
<dbReference type="PANTHER" id="PTHR46594:SF4">
    <property type="entry name" value="P-TYPE CATION-TRANSPORTING ATPASE"/>
    <property type="match status" value="1"/>
</dbReference>
<dbReference type="InterPro" id="IPR006121">
    <property type="entry name" value="HMA_dom"/>
</dbReference>
<dbReference type="CDD" id="cd00371">
    <property type="entry name" value="HMA"/>
    <property type="match status" value="1"/>
</dbReference>
<dbReference type="RefSeq" id="WP_211562284.1">
    <property type="nucleotide sequence ID" value="NZ_JAGVRK010000001.1"/>
</dbReference>
<evidence type="ECO:0000256" key="3">
    <source>
        <dbReference type="ARBA" id="ARBA00022490"/>
    </source>
</evidence>
<evidence type="ECO:0000256" key="4">
    <source>
        <dbReference type="ARBA" id="ARBA00022723"/>
    </source>
</evidence>
<gene>
    <name evidence="8" type="primary">copZ</name>
    <name evidence="8" type="ORF">J9317_10495</name>
</gene>
<dbReference type="PROSITE" id="PS01047">
    <property type="entry name" value="HMA_1"/>
    <property type="match status" value="1"/>
</dbReference>
<dbReference type="InterPro" id="IPR036163">
    <property type="entry name" value="HMA_dom_sf"/>
</dbReference>
<evidence type="ECO:0000259" key="7">
    <source>
        <dbReference type="PROSITE" id="PS50846"/>
    </source>
</evidence>
<dbReference type="InterPro" id="IPR049740">
    <property type="entry name" value="CopZ"/>
</dbReference>
<evidence type="ECO:0000256" key="2">
    <source>
        <dbReference type="ARBA" id="ARBA00015313"/>
    </source>
</evidence>
<dbReference type="PROSITE" id="PS50846">
    <property type="entry name" value="HMA_2"/>
    <property type="match status" value="1"/>
</dbReference>
<evidence type="ECO:0000256" key="6">
    <source>
        <dbReference type="ARBA" id="ARBA00023186"/>
    </source>
</evidence>
<dbReference type="NCBIfam" id="TIGR00003">
    <property type="entry name" value="copper ion binding protein"/>
    <property type="match status" value="1"/>
</dbReference>
<dbReference type="Pfam" id="PF00403">
    <property type="entry name" value="HMA"/>
    <property type="match status" value="1"/>
</dbReference>
<protein>
    <recommendedName>
        <fullName evidence="2">Copper chaperone CopZ</fullName>
    </recommendedName>
</protein>
<evidence type="ECO:0000313" key="8">
    <source>
        <dbReference type="EMBL" id="MBS2969191.1"/>
    </source>
</evidence>